<dbReference type="InterPro" id="IPR053790">
    <property type="entry name" value="P5CR-like_CS"/>
</dbReference>
<dbReference type="FunFam" id="1.10.3730.10:FF:000001">
    <property type="entry name" value="Pyrroline-5-carboxylate reductase"/>
    <property type="match status" value="1"/>
</dbReference>
<evidence type="ECO:0000256" key="5">
    <source>
        <dbReference type="HAMAP-Rule" id="MF_01925"/>
    </source>
</evidence>
<keyword evidence="2 5" id="KW-0521">NADP</keyword>
<comment type="catalytic activity">
    <reaction evidence="5 8">
        <text>L-proline + NADP(+) = (S)-1-pyrroline-5-carboxylate + NADPH + 2 H(+)</text>
        <dbReference type="Rhea" id="RHEA:14109"/>
        <dbReference type="ChEBI" id="CHEBI:15378"/>
        <dbReference type="ChEBI" id="CHEBI:17388"/>
        <dbReference type="ChEBI" id="CHEBI:57783"/>
        <dbReference type="ChEBI" id="CHEBI:58349"/>
        <dbReference type="ChEBI" id="CHEBI:60039"/>
        <dbReference type="EC" id="1.5.1.2"/>
    </reaction>
</comment>
<evidence type="ECO:0000256" key="2">
    <source>
        <dbReference type="ARBA" id="ARBA00022857"/>
    </source>
</evidence>
<evidence type="ECO:0000259" key="9">
    <source>
        <dbReference type="Pfam" id="PF03807"/>
    </source>
</evidence>
<gene>
    <name evidence="5 11" type="primary">proC</name>
    <name evidence="11" type="ORF">CVT63_01820</name>
</gene>
<feature type="domain" description="Pyrroline-5-carboxylate reductase catalytic N-terminal" evidence="9">
    <location>
        <begin position="1"/>
        <end position="86"/>
    </location>
</feature>
<proteinExistence type="inferred from homology"/>
<evidence type="ECO:0000256" key="7">
    <source>
        <dbReference type="PIRSR" id="PIRSR000193-1"/>
    </source>
</evidence>
<name>A0A2N3G7C8_9ACTN</name>
<comment type="function">
    <text evidence="4 5">Catalyzes the reduction of 1-pyrroline-5-carboxylate (PCA) to L-proline.</text>
</comment>
<dbReference type="SUPFAM" id="SSF51735">
    <property type="entry name" value="NAD(P)-binding Rossmann-fold domains"/>
    <property type="match status" value="1"/>
</dbReference>
<feature type="domain" description="Pyrroline-5-carboxylate reductase dimerisation" evidence="10">
    <location>
        <begin position="149"/>
        <end position="253"/>
    </location>
</feature>
<sequence length="256" mass="27066">MGTSMLGAWIESGTLRPEDILVAERDAGKAEAARDLFGVAIGGVSEIGAECEIVILAVKPQDSQPVLSELTGVLKSSQTLMSIVAGLTVGAIRRQLGEGLSVVRIMPNMAARVRAAVSVFTVDAGAEEPDTIGIKNLLAAMGELEEVEEKWMDLATAMSGSGPAYYFYLTEALENACVAQGMPKEMARKLARETLWGAARMIKETGIDPKELRRAVSSPGGTTLAALSEMEKAGFAEIVVKAVEAARRRAGELAQE</sequence>
<dbReference type="PANTHER" id="PTHR11645:SF0">
    <property type="entry name" value="PYRROLINE-5-CARBOXYLATE REDUCTASE 3"/>
    <property type="match status" value="1"/>
</dbReference>
<keyword evidence="5 8" id="KW-0641">Proline biosynthesis</keyword>
<evidence type="ECO:0000256" key="1">
    <source>
        <dbReference type="ARBA" id="ARBA00005525"/>
    </source>
</evidence>
<dbReference type="GO" id="GO:0055129">
    <property type="term" value="P:L-proline biosynthetic process"/>
    <property type="evidence" value="ECO:0007669"/>
    <property type="project" value="UniProtKB-UniRule"/>
</dbReference>
<evidence type="ECO:0000313" key="11">
    <source>
        <dbReference type="EMBL" id="PKQ28609.1"/>
    </source>
</evidence>
<dbReference type="AlphaFoldDB" id="A0A2N3G7C8"/>
<comment type="pathway">
    <text evidence="5 8">Amino-acid biosynthesis; L-proline biosynthesis; L-proline from L-glutamate 5-semialdehyde: step 1/1.</text>
</comment>
<protein>
    <recommendedName>
        <fullName evidence="5 6">Pyrroline-5-carboxylate reductase</fullName>
        <shortName evidence="5">P5C reductase</shortName>
        <shortName evidence="5">P5CR</shortName>
        <ecNumber evidence="5 6">1.5.1.2</ecNumber>
    </recommendedName>
    <alternativeName>
        <fullName evidence="5">PCA reductase</fullName>
    </alternativeName>
</protein>
<dbReference type="SUPFAM" id="SSF48179">
    <property type="entry name" value="6-phosphogluconate dehydrogenase C-terminal domain-like"/>
    <property type="match status" value="1"/>
</dbReference>
<keyword evidence="3 5" id="KW-0560">Oxidoreductase</keyword>
<dbReference type="NCBIfam" id="TIGR00112">
    <property type="entry name" value="proC"/>
    <property type="match status" value="1"/>
</dbReference>
<dbReference type="HAMAP" id="MF_01925">
    <property type="entry name" value="P5C_reductase"/>
    <property type="match status" value="1"/>
</dbReference>
<dbReference type="PIRSF" id="PIRSF000193">
    <property type="entry name" value="Pyrrol-5-carb_rd"/>
    <property type="match status" value="1"/>
</dbReference>
<comment type="similarity">
    <text evidence="1 5 8">Belongs to the pyrroline-5-carboxylate reductase family.</text>
</comment>
<feature type="binding site" evidence="7">
    <location>
        <begin position="57"/>
        <end position="60"/>
    </location>
    <ligand>
        <name>NADP(+)</name>
        <dbReference type="ChEBI" id="CHEBI:58349"/>
    </ligand>
</feature>
<dbReference type="EMBL" id="PHEX01000010">
    <property type="protein sequence ID" value="PKQ28609.1"/>
    <property type="molecule type" value="Genomic_DNA"/>
</dbReference>
<dbReference type="InterPro" id="IPR008927">
    <property type="entry name" value="6-PGluconate_DH-like_C_sf"/>
</dbReference>
<dbReference type="Pfam" id="PF14748">
    <property type="entry name" value="P5CR_dimer"/>
    <property type="match status" value="1"/>
</dbReference>
<dbReference type="Proteomes" id="UP000233654">
    <property type="component" value="Unassembled WGS sequence"/>
</dbReference>
<accession>A0A2N3G7C8</accession>
<keyword evidence="5 8" id="KW-0028">Amino-acid biosynthesis</keyword>
<dbReference type="PANTHER" id="PTHR11645">
    <property type="entry name" value="PYRROLINE-5-CARBOXYLATE REDUCTASE"/>
    <property type="match status" value="1"/>
</dbReference>
<evidence type="ECO:0000256" key="3">
    <source>
        <dbReference type="ARBA" id="ARBA00023002"/>
    </source>
</evidence>
<dbReference type="Gene3D" id="1.10.3730.10">
    <property type="entry name" value="ProC C-terminal domain-like"/>
    <property type="match status" value="1"/>
</dbReference>
<organism evidence="11 12">
    <name type="scientific">Candidatus Anoxymicrobium japonicum</name>
    <dbReference type="NCBI Taxonomy" id="2013648"/>
    <lineage>
        <taxon>Bacteria</taxon>
        <taxon>Bacillati</taxon>
        <taxon>Actinomycetota</taxon>
        <taxon>Candidatus Geothermincolia</taxon>
        <taxon>Candidatus Geothermincolales</taxon>
        <taxon>Candidatus Anoxymicrobiaceae</taxon>
        <taxon>Candidatus Anoxymicrobium</taxon>
    </lineage>
</organism>
<evidence type="ECO:0000259" key="10">
    <source>
        <dbReference type="Pfam" id="PF14748"/>
    </source>
</evidence>
<evidence type="ECO:0000256" key="8">
    <source>
        <dbReference type="RuleBase" id="RU003903"/>
    </source>
</evidence>
<reference evidence="11 12" key="1">
    <citation type="journal article" date="2017" name="ISME J.">
        <title>Potential for microbial H2 and metal transformations associated with novel bacteria and archaea in deep terrestrial subsurface sediments.</title>
        <authorList>
            <person name="Hernsdorf A.W."/>
            <person name="Amano Y."/>
            <person name="Miyakawa K."/>
            <person name="Ise K."/>
            <person name="Suzuki Y."/>
            <person name="Anantharaman K."/>
            <person name="Probst A."/>
            <person name="Burstein D."/>
            <person name="Thomas B.C."/>
            <person name="Banfield J.F."/>
        </authorList>
    </citation>
    <scope>NUCLEOTIDE SEQUENCE [LARGE SCALE GENOMIC DNA]</scope>
    <source>
        <strain evidence="11">HGW-Actinobacteria-3</strain>
    </source>
</reference>
<dbReference type="InterPro" id="IPR000304">
    <property type="entry name" value="Pyrroline-COOH_reductase"/>
</dbReference>
<dbReference type="InterPro" id="IPR029036">
    <property type="entry name" value="P5CR_dimer"/>
</dbReference>
<comment type="catalytic activity">
    <reaction evidence="5">
        <text>L-proline + NAD(+) = (S)-1-pyrroline-5-carboxylate + NADH + 2 H(+)</text>
        <dbReference type="Rhea" id="RHEA:14105"/>
        <dbReference type="ChEBI" id="CHEBI:15378"/>
        <dbReference type="ChEBI" id="CHEBI:17388"/>
        <dbReference type="ChEBI" id="CHEBI:57540"/>
        <dbReference type="ChEBI" id="CHEBI:57945"/>
        <dbReference type="ChEBI" id="CHEBI:60039"/>
        <dbReference type="EC" id="1.5.1.2"/>
    </reaction>
</comment>
<dbReference type="InterPro" id="IPR036291">
    <property type="entry name" value="NAD(P)-bd_dom_sf"/>
</dbReference>
<dbReference type="Gene3D" id="3.40.50.720">
    <property type="entry name" value="NAD(P)-binding Rossmann-like Domain"/>
    <property type="match status" value="1"/>
</dbReference>
<comment type="caution">
    <text evidence="11">The sequence shown here is derived from an EMBL/GenBank/DDBJ whole genome shotgun (WGS) entry which is preliminary data.</text>
</comment>
<dbReference type="PROSITE" id="PS00521">
    <property type="entry name" value="P5CR"/>
    <property type="match status" value="1"/>
</dbReference>
<dbReference type="Pfam" id="PF03807">
    <property type="entry name" value="F420_oxidored"/>
    <property type="match status" value="1"/>
</dbReference>
<comment type="subcellular location">
    <subcellularLocation>
        <location evidence="5">Cytoplasm</location>
    </subcellularLocation>
</comment>
<evidence type="ECO:0000256" key="6">
    <source>
        <dbReference type="NCBIfam" id="TIGR00112"/>
    </source>
</evidence>
<dbReference type="GO" id="GO:0005737">
    <property type="term" value="C:cytoplasm"/>
    <property type="evidence" value="ECO:0007669"/>
    <property type="project" value="UniProtKB-SubCell"/>
</dbReference>
<dbReference type="GO" id="GO:0004735">
    <property type="term" value="F:pyrroline-5-carboxylate reductase activity"/>
    <property type="evidence" value="ECO:0007669"/>
    <property type="project" value="UniProtKB-UniRule"/>
</dbReference>
<keyword evidence="5" id="KW-0963">Cytoplasm</keyword>
<dbReference type="EC" id="1.5.1.2" evidence="5 6"/>
<evidence type="ECO:0000256" key="4">
    <source>
        <dbReference type="ARBA" id="ARBA00058118"/>
    </source>
</evidence>
<dbReference type="InterPro" id="IPR028939">
    <property type="entry name" value="P5C_Rdtase_cat_N"/>
</dbReference>
<evidence type="ECO:0000313" key="12">
    <source>
        <dbReference type="Proteomes" id="UP000233654"/>
    </source>
</evidence>
<dbReference type="UniPathway" id="UPA00098">
    <property type="reaction ID" value="UER00361"/>
</dbReference>